<evidence type="ECO:0000259" key="2">
    <source>
        <dbReference type="Pfam" id="PF07727"/>
    </source>
</evidence>
<feature type="domain" description="Reverse transcriptase Ty1/copia-type" evidence="2">
    <location>
        <begin position="961"/>
        <end position="1152"/>
    </location>
</feature>
<gene>
    <name evidence="3" type="ORF">DID88_002402</name>
</gene>
<dbReference type="SUPFAM" id="SSF53098">
    <property type="entry name" value="Ribonuclease H-like"/>
    <property type="match status" value="1"/>
</dbReference>
<feature type="compositionally biased region" description="Acidic residues" evidence="1">
    <location>
        <begin position="119"/>
        <end position="130"/>
    </location>
</feature>
<dbReference type="OrthoDB" id="3562262at2759"/>
<evidence type="ECO:0000313" key="3">
    <source>
        <dbReference type="EMBL" id="RAL61913.1"/>
    </source>
</evidence>
<feature type="region of interest" description="Disordered" evidence="1">
    <location>
        <begin position="42"/>
        <end position="166"/>
    </location>
</feature>
<evidence type="ECO:0000313" key="4">
    <source>
        <dbReference type="Proteomes" id="UP000249056"/>
    </source>
</evidence>
<feature type="compositionally biased region" description="Gly residues" evidence="1">
    <location>
        <begin position="132"/>
        <end position="149"/>
    </location>
</feature>
<organism evidence="3 4">
    <name type="scientific">Monilinia fructigena</name>
    <dbReference type="NCBI Taxonomy" id="38457"/>
    <lineage>
        <taxon>Eukaryota</taxon>
        <taxon>Fungi</taxon>
        <taxon>Dikarya</taxon>
        <taxon>Ascomycota</taxon>
        <taxon>Pezizomycotina</taxon>
        <taxon>Leotiomycetes</taxon>
        <taxon>Helotiales</taxon>
        <taxon>Sclerotiniaceae</taxon>
        <taxon>Monilinia</taxon>
    </lineage>
</organism>
<evidence type="ECO:0000256" key="1">
    <source>
        <dbReference type="SAM" id="MobiDB-lite"/>
    </source>
</evidence>
<dbReference type="Pfam" id="PF07727">
    <property type="entry name" value="RVT_2"/>
    <property type="match status" value="1"/>
</dbReference>
<dbReference type="Proteomes" id="UP000249056">
    <property type="component" value="Unassembled WGS sequence"/>
</dbReference>
<dbReference type="InterPro" id="IPR013103">
    <property type="entry name" value="RVT_2"/>
</dbReference>
<reference evidence="3 4" key="1">
    <citation type="submission" date="2018-06" db="EMBL/GenBank/DDBJ databases">
        <title>Genome Sequence of the Brown Rot Fungal Pathogen Monilinia fructigena.</title>
        <authorList>
            <person name="Landi L."/>
            <person name="De Miccolis Angelini R.M."/>
            <person name="Pollastro S."/>
            <person name="Abate D."/>
            <person name="Faretra F."/>
            <person name="Romanazzi G."/>
        </authorList>
    </citation>
    <scope>NUCLEOTIDE SEQUENCE [LARGE SCALE GENOMIC DNA]</scope>
    <source>
        <strain evidence="3 4">Mfrg269</strain>
    </source>
</reference>
<feature type="compositionally biased region" description="Basic and acidic residues" evidence="1">
    <location>
        <begin position="151"/>
        <end position="165"/>
    </location>
</feature>
<proteinExistence type="predicted"/>
<keyword evidence="4" id="KW-1185">Reference proteome</keyword>
<protein>
    <recommendedName>
        <fullName evidence="2">Reverse transcriptase Ty1/copia-type domain-containing protein</fullName>
    </recommendedName>
</protein>
<accession>A0A395IR90</accession>
<name>A0A395IR90_9HELO</name>
<dbReference type="InterPro" id="IPR012337">
    <property type="entry name" value="RNaseH-like_sf"/>
</dbReference>
<sequence>MEVFFRKKHHHWTEGQLLEYQTNEVQPFVSTKWAHLPVGLGPRPQAEPRVEPPAKPQDGDPAGHLTLPKFGKVVGGPTAPFDTHRGPALFHGSGDARASRAPLPGFRVPLIDAPAGSPGDDDDPDDDDDWGGGRGGGNGGRGGGRGGRNGNHSDRPNRRDDDQRNQSRCLVDLSKIYRDDDRYKGIDDSFELKISIFGEHCRRVCVPSEMTMIAFPIMLSGAARDYYQANLSNLPDSFDGLCEMMVKNFEGPEHQRNMLLKWNNVTFKAYIEKSPTVDPQEVFNTMIADLRFLQHTIPMNMRDSQSYYIKILSACDGVPECHSAICNPRTTVSELVNQIKQTIDSYLKRHFQNKTHLLRHSLRIDVSTIVHLRTPLSENPIIKDDQEDDSDDDDHLIDQYFTDTGSSEEVSRTFFASMGACDGSSILKHYTASNERYNDDKFFGIMIDTGAAQRSTVGYNQYLAWKKIEDVEYDKTTAGQVTVQFGIGATTSIGSFYIKLPFGDVEWNVMEADVPFLLCLADMDRLKFKYDNLDDVAITPKGVYPVYRRFGHAFLLWNVNVQDLINHSINSKECYLTEVELQRIHRRFGHPSARKFHKVLKRSGHDEDFEAIKQLTKFCHHCQVHGKSPGRFKFSLPDKNFEFNHTILVDVLYINNDPILHIVDEATRFQAARWLSNVSAKHTWDKLRECWIDTYIGPPEYITHDAGIVERFHAPLRRSYGIIYDEVHKLGISRAAILQMAVKAINDTAGPDGLVPTLLVFGTFPRIVENSPPTPTIQQRAAAISKAMIEIRKLHSSMQVREALNTRNGPSTTALHDLLPNSTVLVWREGNGTASGEWKGPFPLLGMDGETCTLDLPHGPTRFRSTSVKTYYQIDQIDHIPGHPDGHEITLPKSGKVRSPVFDTPVTRATNPEEPPLGFIQERPDTYTNIFPTSSHTSDSSSYTRSIPRLLCYQSQGSNHVVPLSDVPSGTRIFKSRFVDEIKNEGMDTEFRKSRLVIQAYNDIDKTTVLTQSPTIQRSCQRILVSLAASTRKNGTGVYIRDITQAYTQSTSNLHRTFYAHAPEEMNLPANMVLLVVKPLYGVPEAGNHWFKTYHTHHCEKLRMQQSTYDPCLLHTKNEGTGLGIVGLQTDDTLIIGDSAFIQAEDEQLKQAGFMAKDREELTPDHPLKFNGVTLTLKGDDIYLDQQKQCNNLQLVSIGSMDMHGTRGKVRKHASTHEQYVAQRARGAYVATMCQPEASFDLSMAAQTTQPDKDDIAMLNKRIKWQKENSARGLNYIPLDLDSLKIVVFADASFANNKDYSSQIGYVIIMMDKHNNANIIHWSSIKCKRVTRSVLASELYGLVQGFDIGAAITSTVSAILGKEVPLIFVH</sequence>
<dbReference type="EMBL" id="QKRW01000027">
    <property type="protein sequence ID" value="RAL61913.1"/>
    <property type="molecule type" value="Genomic_DNA"/>
</dbReference>
<comment type="caution">
    <text evidence="3">The sequence shown here is derived from an EMBL/GenBank/DDBJ whole genome shotgun (WGS) entry which is preliminary data.</text>
</comment>